<dbReference type="Proteomes" id="UP000735302">
    <property type="component" value="Unassembled WGS sequence"/>
</dbReference>
<evidence type="ECO:0000313" key="2">
    <source>
        <dbReference type="Proteomes" id="UP000735302"/>
    </source>
</evidence>
<evidence type="ECO:0000313" key="1">
    <source>
        <dbReference type="EMBL" id="GFN95815.1"/>
    </source>
</evidence>
<accession>A0AAV3ZMR9</accession>
<sequence length="119" mass="14324">MWCVRCDWLVRPRDNGKFGWSCTLVGFKEEWVIVCTERWRKTVLATSCGGLVWLQEIYFSHNFYDPLYLGLYYFYTRIEEAVRICILLEAVRLHRLLAQDCASLRVYVSPVKWWYEVIL</sequence>
<name>A0AAV3ZMR9_9GAST</name>
<gene>
    <name evidence="1" type="ORF">PoB_002232100</name>
</gene>
<protein>
    <submittedName>
        <fullName evidence="1">Uncharacterized protein</fullName>
    </submittedName>
</protein>
<dbReference type="AlphaFoldDB" id="A0AAV3ZMR9"/>
<dbReference type="EMBL" id="BLXT01002535">
    <property type="protein sequence ID" value="GFN95815.1"/>
    <property type="molecule type" value="Genomic_DNA"/>
</dbReference>
<comment type="caution">
    <text evidence="1">The sequence shown here is derived from an EMBL/GenBank/DDBJ whole genome shotgun (WGS) entry which is preliminary data.</text>
</comment>
<keyword evidence="2" id="KW-1185">Reference proteome</keyword>
<organism evidence="1 2">
    <name type="scientific">Plakobranchus ocellatus</name>
    <dbReference type="NCBI Taxonomy" id="259542"/>
    <lineage>
        <taxon>Eukaryota</taxon>
        <taxon>Metazoa</taxon>
        <taxon>Spiralia</taxon>
        <taxon>Lophotrochozoa</taxon>
        <taxon>Mollusca</taxon>
        <taxon>Gastropoda</taxon>
        <taxon>Heterobranchia</taxon>
        <taxon>Euthyneura</taxon>
        <taxon>Panpulmonata</taxon>
        <taxon>Sacoglossa</taxon>
        <taxon>Placobranchoidea</taxon>
        <taxon>Plakobranchidae</taxon>
        <taxon>Plakobranchus</taxon>
    </lineage>
</organism>
<proteinExistence type="predicted"/>
<reference evidence="1 2" key="1">
    <citation type="journal article" date="2021" name="Elife">
        <title>Chloroplast acquisition without the gene transfer in kleptoplastic sea slugs, Plakobranchus ocellatus.</title>
        <authorList>
            <person name="Maeda T."/>
            <person name="Takahashi S."/>
            <person name="Yoshida T."/>
            <person name="Shimamura S."/>
            <person name="Takaki Y."/>
            <person name="Nagai Y."/>
            <person name="Toyoda A."/>
            <person name="Suzuki Y."/>
            <person name="Arimoto A."/>
            <person name="Ishii H."/>
            <person name="Satoh N."/>
            <person name="Nishiyama T."/>
            <person name="Hasebe M."/>
            <person name="Maruyama T."/>
            <person name="Minagawa J."/>
            <person name="Obokata J."/>
            <person name="Shigenobu S."/>
        </authorList>
    </citation>
    <scope>NUCLEOTIDE SEQUENCE [LARGE SCALE GENOMIC DNA]</scope>
</reference>